<dbReference type="SUPFAM" id="SSF53756">
    <property type="entry name" value="UDP-Glycosyltransferase/glycogen phosphorylase"/>
    <property type="match status" value="1"/>
</dbReference>
<evidence type="ECO:0000256" key="1">
    <source>
        <dbReference type="ARBA" id="ARBA00006962"/>
    </source>
</evidence>
<keyword evidence="7" id="KW-1185">Reference proteome</keyword>
<dbReference type="Pfam" id="PF21036">
    <property type="entry name" value="EryCIII-like_N"/>
    <property type="match status" value="1"/>
</dbReference>
<name>A0ABR6BAD2_9PSEU</name>
<sequence length="363" mass="37953">MAWAVRAAGHDVLLATAGGGVPVAAATGLPVAKVADDEELLAAHKKVLAAAGQREFDQMVSDAIQADDVHLAIVITAVSCAATVDGTVAVAEQWRPDLLVYDGLQQAAPLVAGKLGIPVVAHGFGLISDQVVAGIVRDTLQDAYQRHGATYPTRCERIDILPQSLQGDGLDGWPVRYMSYHGGGVLPEWVLRRPARPRIAVTMGTTVEDDGKRRWLRGVLAAAGELDAEFVCALGETSTPLPDNAFSVGWVPMNELLAHCDAVVHHGGSGSTLAALAAGIPQLIVPVGPAYSAHAVPVAQRGTAMVRELAEVDQECLRRLLEDTAMRTAAGEVAAEMYAMPAPASIVPELERLVTTGGGRTLG</sequence>
<dbReference type="Gene3D" id="3.40.50.2000">
    <property type="entry name" value="Glycogen Phosphorylase B"/>
    <property type="match status" value="2"/>
</dbReference>
<dbReference type="InterPro" id="IPR002213">
    <property type="entry name" value="UDP_glucos_trans"/>
</dbReference>
<dbReference type="RefSeq" id="WP_182836398.1">
    <property type="nucleotide sequence ID" value="NZ_BAAABQ010000065.1"/>
</dbReference>
<accession>A0ABR6BAD2</accession>
<evidence type="ECO:0000256" key="3">
    <source>
        <dbReference type="ARBA" id="ARBA00022679"/>
    </source>
</evidence>
<evidence type="ECO:0000313" key="7">
    <source>
        <dbReference type="Proteomes" id="UP000517916"/>
    </source>
</evidence>
<feature type="domain" description="Erythromycin biosynthesis protein CIII-like C-terminal" evidence="4">
    <location>
        <begin position="219"/>
        <end position="353"/>
    </location>
</feature>
<dbReference type="CDD" id="cd03784">
    <property type="entry name" value="GT1_Gtf-like"/>
    <property type="match status" value="1"/>
</dbReference>
<comment type="caution">
    <text evidence="6">The sequence shown here is derived from an EMBL/GenBank/DDBJ whole genome shotgun (WGS) entry which is preliminary data.</text>
</comment>
<dbReference type="Proteomes" id="UP000517916">
    <property type="component" value="Unassembled WGS sequence"/>
</dbReference>
<dbReference type="PANTHER" id="PTHR48050">
    <property type="entry name" value="STEROL 3-BETA-GLUCOSYLTRANSFERASE"/>
    <property type="match status" value="1"/>
</dbReference>
<dbReference type="PANTHER" id="PTHR48050:SF13">
    <property type="entry name" value="STEROL 3-BETA-GLUCOSYLTRANSFERASE UGT80A2"/>
    <property type="match status" value="1"/>
</dbReference>
<dbReference type="EMBL" id="JACJID010000001">
    <property type="protein sequence ID" value="MBA8923828.1"/>
    <property type="molecule type" value="Genomic_DNA"/>
</dbReference>
<evidence type="ECO:0000259" key="5">
    <source>
        <dbReference type="Pfam" id="PF21036"/>
    </source>
</evidence>
<proteinExistence type="inferred from homology"/>
<keyword evidence="3" id="KW-0808">Transferase</keyword>
<keyword evidence="2" id="KW-0328">Glycosyltransferase</keyword>
<feature type="domain" description="Erythromycin biosynthesis protein CIII-like N-terminal" evidence="5">
    <location>
        <begin position="3"/>
        <end position="204"/>
    </location>
</feature>
<evidence type="ECO:0000256" key="2">
    <source>
        <dbReference type="ARBA" id="ARBA00022676"/>
    </source>
</evidence>
<dbReference type="InterPro" id="IPR050426">
    <property type="entry name" value="Glycosyltransferase_28"/>
</dbReference>
<comment type="similarity">
    <text evidence="1">Belongs to the glycosyltransferase 28 family.</text>
</comment>
<evidence type="ECO:0000259" key="4">
    <source>
        <dbReference type="Pfam" id="PF06722"/>
    </source>
</evidence>
<reference evidence="6 7" key="1">
    <citation type="submission" date="2020-08" db="EMBL/GenBank/DDBJ databases">
        <title>Genomic Encyclopedia of Archaeal and Bacterial Type Strains, Phase II (KMG-II): from individual species to whole genera.</title>
        <authorList>
            <person name="Goeker M."/>
        </authorList>
    </citation>
    <scope>NUCLEOTIDE SEQUENCE [LARGE SCALE GENOMIC DNA]</scope>
    <source>
        <strain evidence="6 7">DSM 43850</strain>
    </source>
</reference>
<protein>
    <submittedName>
        <fullName evidence="6">UDP:flavonoid glycosyltransferase YjiC (YdhE family)</fullName>
    </submittedName>
</protein>
<organism evidence="6 7">
    <name type="scientific">Kutzneria viridogrisea</name>
    <dbReference type="NCBI Taxonomy" id="47990"/>
    <lineage>
        <taxon>Bacteria</taxon>
        <taxon>Bacillati</taxon>
        <taxon>Actinomycetota</taxon>
        <taxon>Actinomycetes</taxon>
        <taxon>Pseudonocardiales</taxon>
        <taxon>Pseudonocardiaceae</taxon>
        <taxon>Kutzneria</taxon>
    </lineage>
</organism>
<gene>
    <name evidence="6" type="ORF">BC739_001025</name>
</gene>
<dbReference type="InterPro" id="IPR048284">
    <property type="entry name" value="EryCIII-like_N"/>
</dbReference>
<dbReference type="Pfam" id="PF06722">
    <property type="entry name" value="EryCIII-like_C"/>
    <property type="match status" value="1"/>
</dbReference>
<evidence type="ECO:0000313" key="6">
    <source>
        <dbReference type="EMBL" id="MBA8923828.1"/>
    </source>
</evidence>
<dbReference type="InterPro" id="IPR010610">
    <property type="entry name" value="EryCIII-like_C"/>
</dbReference>